<protein>
    <submittedName>
        <fullName evidence="1">Putative secreted protein</fullName>
    </submittedName>
</protein>
<reference evidence="1" key="1">
    <citation type="submission" date="2018-01" db="EMBL/GenBank/DDBJ databases">
        <title>An insight into the sialome of Amazonian anophelines.</title>
        <authorList>
            <person name="Ribeiro J.M."/>
            <person name="Scarpassa V."/>
            <person name="Calvo E."/>
        </authorList>
    </citation>
    <scope>NUCLEOTIDE SEQUENCE</scope>
</reference>
<proteinExistence type="predicted"/>
<organism evidence="1">
    <name type="scientific">Anopheles darlingi</name>
    <name type="common">Mosquito</name>
    <dbReference type="NCBI Taxonomy" id="43151"/>
    <lineage>
        <taxon>Eukaryota</taxon>
        <taxon>Metazoa</taxon>
        <taxon>Ecdysozoa</taxon>
        <taxon>Arthropoda</taxon>
        <taxon>Hexapoda</taxon>
        <taxon>Insecta</taxon>
        <taxon>Pterygota</taxon>
        <taxon>Neoptera</taxon>
        <taxon>Endopterygota</taxon>
        <taxon>Diptera</taxon>
        <taxon>Nematocera</taxon>
        <taxon>Culicoidea</taxon>
        <taxon>Culicidae</taxon>
        <taxon>Anophelinae</taxon>
        <taxon>Anopheles</taxon>
    </lineage>
</organism>
<dbReference type="AlphaFoldDB" id="A0A2M4DLD0"/>
<sequence length="80" mass="9104">MPPALMLRKRCVFCAQAGLMLPLASLPSFLPPFLPFPGVREHRLSKTIIILKPPTHPDETLRDSEMCCMCTHFLRVEKVE</sequence>
<dbReference type="EMBL" id="GGFL01014186">
    <property type="protein sequence ID" value="MBW78364.1"/>
    <property type="molecule type" value="Transcribed_RNA"/>
</dbReference>
<name>A0A2M4DLD0_ANODA</name>
<accession>A0A2M4DLD0</accession>
<evidence type="ECO:0000313" key="1">
    <source>
        <dbReference type="EMBL" id="MBW78364.1"/>
    </source>
</evidence>